<organism evidence="5 6">
    <name type="scientific">Heyndrickxia shackletonii</name>
    <dbReference type="NCBI Taxonomy" id="157838"/>
    <lineage>
        <taxon>Bacteria</taxon>
        <taxon>Bacillati</taxon>
        <taxon>Bacillota</taxon>
        <taxon>Bacilli</taxon>
        <taxon>Bacillales</taxon>
        <taxon>Bacillaceae</taxon>
        <taxon>Heyndrickxia</taxon>
    </lineage>
</organism>
<gene>
    <name evidence="5" type="ORF">AN964_24240</name>
</gene>
<evidence type="ECO:0000256" key="3">
    <source>
        <dbReference type="RuleBase" id="RU003476"/>
    </source>
</evidence>
<name>A0A0Q3WT60_9BACI</name>
<evidence type="ECO:0000313" key="5">
    <source>
        <dbReference type="EMBL" id="KQL50919.1"/>
    </source>
</evidence>
<dbReference type="PROSITE" id="PS00893">
    <property type="entry name" value="NUDIX_BOX"/>
    <property type="match status" value="1"/>
</dbReference>
<feature type="domain" description="Nudix hydrolase" evidence="4">
    <location>
        <begin position="1"/>
        <end position="127"/>
    </location>
</feature>
<keyword evidence="2 3" id="KW-0378">Hydrolase</keyword>
<dbReference type="PANTHER" id="PTHR43736:SF1">
    <property type="entry name" value="DIHYDRONEOPTERIN TRIPHOSPHATE DIPHOSPHATASE"/>
    <property type="match status" value="1"/>
</dbReference>
<dbReference type="CDD" id="cd04699">
    <property type="entry name" value="NUDIX_MutT_Nudt1"/>
    <property type="match status" value="1"/>
</dbReference>
<evidence type="ECO:0000256" key="2">
    <source>
        <dbReference type="ARBA" id="ARBA00022801"/>
    </source>
</evidence>
<dbReference type="AlphaFoldDB" id="A0A0Q3WT60"/>
<accession>A0A0Q3WT60</accession>
<dbReference type="GO" id="GO:0016787">
    <property type="term" value="F:hydrolase activity"/>
    <property type="evidence" value="ECO:0007669"/>
    <property type="project" value="UniProtKB-KW"/>
</dbReference>
<dbReference type="InterPro" id="IPR000086">
    <property type="entry name" value="NUDIX_hydrolase_dom"/>
</dbReference>
<dbReference type="PROSITE" id="PS51462">
    <property type="entry name" value="NUDIX"/>
    <property type="match status" value="1"/>
</dbReference>
<proteinExistence type="inferred from homology"/>
<dbReference type="InterPro" id="IPR015797">
    <property type="entry name" value="NUDIX_hydrolase-like_dom_sf"/>
</dbReference>
<dbReference type="EMBL" id="LJJC01000015">
    <property type="protein sequence ID" value="KQL50919.1"/>
    <property type="molecule type" value="Genomic_DNA"/>
</dbReference>
<dbReference type="InterPro" id="IPR020084">
    <property type="entry name" value="NUDIX_hydrolase_CS"/>
</dbReference>
<dbReference type="Pfam" id="PF00293">
    <property type="entry name" value="NUDIX"/>
    <property type="match status" value="1"/>
</dbReference>
<evidence type="ECO:0000259" key="4">
    <source>
        <dbReference type="PROSITE" id="PS51462"/>
    </source>
</evidence>
<protein>
    <submittedName>
        <fullName evidence="5">DNA mismatch repair protein MutT</fullName>
    </submittedName>
</protein>
<evidence type="ECO:0000256" key="1">
    <source>
        <dbReference type="ARBA" id="ARBA00005582"/>
    </source>
</evidence>
<reference evidence="5 6" key="1">
    <citation type="submission" date="2015-09" db="EMBL/GenBank/DDBJ databases">
        <title>Genome sequencing project for genomic taxonomy and phylogenomics of Bacillus-like bacteria.</title>
        <authorList>
            <person name="Liu B."/>
            <person name="Wang J."/>
            <person name="Zhu Y."/>
            <person name="Liu G."/>
            <person name="Chen Q."/>
            <person name="Chen Z."/>
            <person name="Lan J."/>
            <person name="Che J."/>
            <person name="Ge C."/>
            <person name="Shi H."/>
            <person name="Pan Z."/>
            <person name="Liu X."/>
        </authorList>
    </citation>
    <scope>NUCLEOTIDE SEQUENCE [LARGE SCALE GENOMIC DNA]</scope>
    <source>
        <strain evidence="5 6">LMG 18435</strain>
    </source>
</reference>
<keyword evidence="6" id="KW-1185">Reference proteome</keyword>
<dbReference type="InterPro" id="IPR020476">
    <property type="entry name" value="Nudix_hydrolase"/>
</dbReference>
<comment type="similarity">
    <text evidence="1 3">Belongs to the Nudix hydrolase family.</text>
</comment>
<sequence>MIVAVKGIIIKDGKVLIIKRNNHARVGGGTWECPGGKVEFGEDLESAMKREAKEEAGLEIQINKILYATSFQTDPTRQVVLITYLCHCEAGDILLSDEHSEYLWATKDQLKTLLPKNILADFEKNDIFTLLKS</sequence>
<comment type="caution">
    <text evidence="5">The sequence shown here is derived from an EMBL/GenBank/DDBJ whole genome shotgun (WGS) entry which is preliminary data.</text>
</comment>
<dbReference type="PATRIC" id="fig|157838.3.peg.5334"/>
<dbReference type="Gene3D" id="3.90.79.10">
    <property type="entry name" value="Nucleoside Triphosphate Pyrophosphohydrolase"/>
    <property type="match status" value="1"/>
</dbReference>
<dbReference type="STRING" id="157838.AN964_24240"/>
<dbReference type="SUPFAM" id="SSF55811">
    <property type="entry name" value="Nudix"/>
    <property type="match status" value="1"/>
</dbReference>
<dbReference type="PANTHER" id="PTHR43736">
    <property type="entry name" value="ADP-RIBOSE PYROPHOSPHATASE"/>
    <property type="match status" value="1"/>
</dbReference>
<evidence type="ECO:0000313" key="6">
    <source>
        <dbReference type="Proteomes" id="UP000051888"/>
    </source>
</evidence>
<dbReference type="Proteomes" id="UP000051888">
    <property type="component" value="Unassembled WGS sequence"/>
</dbReference>
<dbReference type="PRINTS" id="PR00502">
    <property type="entry name" value="NUDIXFAMILY"/>
</dbReference>